<dbReference type="Gene3D" id="2.60.120.920">
    <property type="match status" value="2"/>
</dbReference>
<feature type="compositionally biased region" description="Low complexity" evidence="5">
    <location>
        <begin position="1098"/>
        <end position="1121"/>
    </location>
</feature>
<feature type="domain" description="NHR" evidence="6">
    <location>
        <begin position="1130"/>
        <end position="1284"/>
    </location>
</feature>
<keyword evidence="1" id="KW-0479">Metal-binding</keyword>
<feature type="region of interest" description="Disordered" evidence="5">
    <location>
        <begin position="725"/>
        <end position="774"/>
    </location>
</feature>
<dbReference type="SMART" id="SM00588">
    <property type="entry name" value="NEUZ"/>
    <property type="match status" value="2"/>
</dbReference>
<dbReference type="FunFam" id="2.60.120.920:FF:000005">
    <property type="entry name" value="Putative E3 ubiquitin-protein ligase NEURL1B"/>
    <property type="match status" value="1"/>
</dbReference>
<accession>A0AAW0PY12</accession>
<sequence>MALHNLPPMDEVTEATLFLGLCKLFTQKRVLDVYELSLTKLVVQERSRPIPDLARSRGDDCKVAAYPKVFIGAASSTCAFGRKYCKALDDFYRNDAVRVVRLLRGLLAMFDLSALRDAPIAHKPGETPQHMLFLFLIQLLALFVSNSLDERIATVLAVASAPFLESNFCDPLCAASLLKPLFVPYCEHRGRTPEEPGAARPPPRASCMDEGITWTDHSISRNVYGFRVSEESSGEPLWFVAPQFGDRLRMMASAGDADLVSSGERADRIKAYLACDNFFAYLQGALFGTIANMLPCDAHSDFNYETFKNDQRVLGVVLEGAPPRQLQPHGRAEQGQNLPGRRRGRFFHSRFRQIAHVRQSVHGAPEKCPPPDKNIPGSFVCVTLGWHDAIPRTDDMKYRLSSAYEPRQSDHIASNFDFYGLFQPRFNRGEYTEVACVKSQDDRAYNQMIHRSSLTSDAKYYITLMHAALPMCPLTLAMTMRQTAMMVTGFFVAHVARLVYSSRQSEAVVHNVTSLSMACSFRHHNEEESENTFRLAFGNLIKISGKAFVKAGLCGPNFSDLDEMEWLRANDARLPENVRASLQIIGDTKTEVAKIMREENVSYTRVWFVCNGMPLKFATSYAHEECMVMAPFLVTSNMRIFVNNSQCHGSLKLSRYGACYYVGVYSNMRVDTRRNVSQLKPRVNLGRVKLMGSCLNEKDFKALLLALEKKDIDVGEQVENRYTSYPLGAQGEGNAEDAVEEENSSHEAANSLNLTRPTKRTKTEEAAEAEDAIGKGDKESDIELKVKDLSQLTTVKKVRIRMKRTRLMSTTFTTRYRWEETVDSLGGRSLPRPPMSHKPKRCLPMHCGGVGGPFQSAPCCSIPAPRDPNRHGPVPEDREEAGSFCNAITFSNRPIALYEQVRLKVSLFLAQRPAPESGSFNVSKQSQSSIIERSCEAVLWSGALRLGFTSKDPSRINPDNLPKYACPDLVSQSGFWAKALPEEFANEGNVIAFWVDKKGRVFYRINESSPMLFFSGVRTSESLWALIDVYGLTRGVQLLESEIVPPDCLRPRSFTTVRSSSLRREADDSRLSVSLCDLNRQQDESNSSHAHSHRHTLHLASTSSSSACPIPQNSLNSQQSSLLPSSLESDLHFHQLRGAHIKTLDEQTVARSEHAREERTLVFTNRPLRIGETVFIKVTKSSPARSGSLSYGVTSCDPAVLRPSDLPYNPEALVDRKEFWAVCRVPTPLQSGDILGFLVNQEGEVILSHNGTSVGMQVCVDNSRPLWMFFGLHGAVTQLKILVRAALAPRCVRGQELTDQDIDLSLLPMREREKERERERQGRA</sequence>
<dbReference type="Proteomes" id="UP001460270">
    <property type="component" value="Unassembled WGS sequence"/>
</dbReference>
<dbReference type="FunFam" id="2.60.120.920:FF:000022">
    <property type="entry name" value="E3 ubiquitin-protein ligase NEURL1 isoform X2"/>
    <property type="match status" value="1"/>
</dbReference>
<feature type="domain" description="NHR" evidence="6">
    <location>
        <begin position="881"/>
        <end position="1041"/>
    </location>
</feature>
<reference evidence="8" key="1">
    <citation type="submission" date="2024-04" db="EMBL/GenBank/DDBJ databases">
        <title>Salinicola lusitanus LLJ914,a marine bacterium isolated from the Okinawa Trough.</title>
        <authorList>
            <person name="Li J."/>
        </authorList>
    </citation>
    <scope>NUCLEOTIDE SEQUENCE [LARGE SCALE GENOMIC DNA]</scope>
</reference>
<dbReference type="GO" id="GO:0061630">
    <property type="term" value="F:ubiquitin protein ligase activity"/>
    <property type="evidence" value="ECO:0007669"/>
    <property type="project" value="TreeGrafter"/>
</dbReference>
<comment type="caution">
    <text evidence="7">The sequence shown here is derived from an EMBL/GenBank/DDBJ whole genome shotgun (WGS) entry which is preliminary data.</text>
</comment>
<evidence type="ECO:0000259" key="6">
    <source>
        <dbReference type="PROSITE" id="PS51065"/>
    </source>
</evidence>
<organism evidence="7 8">
    <name type="scientific">Mugilogobius chulae</name>
    <name type="common">yellowstripe goby</name>
    <dbReference type="NCBI Taxonomy" id="88201"/>
    <lineage>
        <taxon>Eukaryota</taxon>
        <taxon>Metazoa</taxon>
        <taxon>Chordata</taxon>
        <taxon>Craniata</taxon>
        <taxon>Vertebrata</taxon>
        <taxon>Euteleostomi</taxon>
        <taxon>Actinopterygii</taxon>
        <taxon>Neopterygii</taxon>
        <taxon>Teleostei</taxon>
        <taxon>Neoteleostei</taxon>
        <taxon>Acanthomorphata</taxon>
        <taxon>Gobiaria</taxon>
        <taxon>Gobiiformes</taxon>
        <taxon>Gobioidei</taxon>
        <taxon>Gobiidae</taxon>
        <taxon>Gobionellinae</taxon>
        <taxon>Mugilogobius</taxon>
    </lineage>
</organism>
<dbReference type="InterPro" id="IPR006573">
    <property type="entry name" value="NHR_dom"/>
</dbReference>
<evidence type="ECO:0000256" key="4">
    <source>
        <dbReference type="ARBA" id="ARBA00022833"/>
    </source>
</evidence>
<evidence type="ECO:0000256" key="1">
    <source>
        <dbReference type="ARBA" id="ARBA00022723"/>
    </source>
</evidence>
<dbReference type="InterPro" id="IPR043136">
    <property type="entry name" value="B30.2/SPRY_sf"/>
</dbReference>
<dbReference type="GO" id="GO:0014069">
    <property type="term" value="C:postsynaptic density"/>
    <property type="evidence" value="ECO:0007669"/>
    <property type="project" value="TreeGrafter"/>
</dbReference>
<dbReference type="Pfam" id="PF07177">
    <property type="entry name" value="Neuralized"/>
    <property type="match status" value="2"/>
</dbReference>
<protein>
    <recommendedName>
        <fullName evidence="6">NHR domain-containing protein</fullName>
    </recommendedName>
</protein>
<keyword evidence="3" id="KW-0863">Zinc-finger</keyword>
<evidence type="ECO:0000313" key="7">
    <source>
        <dbReference type="EMBL" id="KAK7930701.1"/>
    </source>
</evidence>
<dbReference type="PANTHER" id="PTHR12429">
    <property type="entry name" value="NEURALIZED"/>
    <property type="match status" value="1"/>
</dbReference>
<keyword evidence="8" id="KW-1185">Reference proteome</keyword>
<evidence type="ECO:0000313" key="8">
    <source>
        <dbReference type="Proteomes" id="UP001460270"/>
    </source>
</evidence>
<evidence type="ECO:0000256" key="2">
    <source>
        <dbReference type="ARBA" id="ARBA00022737"/>
    </source>
</evidence>
<proteinExistence type="predicted"/>
<keyword evidence="4" id="KW-0862">Zinc</keyword>
<dbReference type="GO" id="GO:0005886">
    <property type="term" value="C:plasma membrane"/>
    <property type="evidence" value="ECO:0007669"/>
    <property type="project" value="TreeGrafter"/>
</dbReference>
<keyword evidence="2" id="KW-0677">Repeat</keyword>
<dbReference type="InterPro" id="IPR037962">
    <property type="entry name" value="Neuralized"/>
</dbReference>
<dbReference type="EMBL" id="JBBPFD010000004">
    <property type="protein sequence ID" value="KAK7930701.1"/>
    <property type="molecule type" value="Genomic_DNA"/>
</dbReference>
<gene>
    <name evidence="7" type="ORF">WMY93_007096</name>
</gene>
<dbReference type="PROSITE" id="PS51065">
    <property type="entry name" value="NHR"/>
    <property type="match status" value="2"/>
</dbReference>
<name>A0AAW0PY12_9GOBI</name>
<evidence type="ECO:0000256" key="5">
    <source>
        <dbReference type="SAM" id="MobiDB-lite"/>
    </source>
</evidence>
<dbReference type="GO" id="GO:0045746">
    <property type="term" value="P:negative regulation of Notch signaling pathway"/>
    <property type="evidence" value="ECO:0007669"/>
    <property type="project" value="TreeGrafter"/>
</dbReference>
<dbReference type="GO" id="GO:0008270">
    <property type="term" value="F:zinc ion binding"/>
    <property type="evidence" value="ECO:0007669"/>
    <property type="project" value="UniProtKB-KW"/>
</dbReference>
<feature type="region of interest" description="Disordered" evidence="5">
    <location>
        <begin position="1082"/>
        <end position="1121"/>
    </location>
</feature>
<dbReference type="PANTHER" id="PTHR12429:SF13">
    <property type="entry name" value="E3 UBIQUITIN-PROTEIN LIGASE NEURL1"/>
    <property type="match status" value="1"/>
</dbReference>
<evidence type="ECO:0000256" key="3">
    <source>
        <dbReference type="ARBA" id="ARBA00022771"/>
    </source>
</evidence>